<dbReference type="OMA" id="QTVAFWI"/>
<dbReference type="GO" id="GO:0051126">
    <property type="term" value="P:negative regulation of actin nucleation"/>
    <property type="evidence" value="ECO:0000318"/>
    <property type="project" value="GO_Central"/>
</dbReference>
<dbReference type="OrthoDB" id="5953051at2759"/>
<gene>
    <name evidence="4" type="primary">20206180</name>
    <name evidence="3" type="ORF">HELRODRAFT_177326</name>
</gene>
<dbReference type="EMBL" id="KB097222">
    <property type="protein sequence ID" value="ESN98089.1"/>
    <property type="molecule type" value="Genomic_DNA"/>
</dbReference>
<dbReference type="PANTHER" id="PTHR31199:SF1">
    <property type="entry name" value="ARPIN"/>
    <property type="match status" value="1"/>
</dbReference>
<dbReference type="eggNOG" id="ENOG502R4IG">
    <property type="taxonomic scope" value="Eukaryota"/>
</dbReference>
<sequence>MSRIYSNDPLTALPVKNIFYDQVWNESDWHQGSGVILEASVKSRLRFSLIDKNQQKIRYCAFVLLVRRAHRRVFDGKKEIEPNFSATEKVRTGFLHSSYKVVPKGQSDFLTYDELVKIIQPTNVLTVFGLDTNEKDSFINVFLEENDLEKLEISDKDEIRLKTKGNSPFLENLCKINALNSALSNYAGDDKIGASWTDKIMAVKQNLELQEEEPNDEWDD</sequence>
<name>T1FBI1_HELRO</name>
<dbReference type="KEGG" id="hro:HELRODRAFT_177326"/>
<evidence type="ECO:0000313" key="3">
    <source>
        <dbReference type="EMBL" id="ESN98089.1"/>
    </source>
</evidence>
<organism evidence="4 5">
    <name type="scientific">Helobdella robusta</name>
    <name type="common">Californian leech</name>
    <dbReference type="NCBI Taxonomy" id="6412"/>
    <lineage>
        <taxon>Eukaryota</taxon>
        <taxon>Metazoa</taxon>
        <taxon>Spiralia</taxon>
        <taxon>Lophotrochozoa</taxon>
        <taxon>Annelida</taxon>
        <taxon>Clitellata</taxon>
        <taxon>Hirudinea</taxon>
        <taxon>Rhynchobdellida</taxon>
        <taxon>Glossiphoniidae</taxon>
        <taxon>Helobdella</taxon>
    </lineage>
</organism>
<evidence type="ECO:0000313" key="4">
    <source>
        <dbReference type="EnsemblMetazoa" id="HelroP177326"/>
    </source>
</evidence>
<dbReference type="EMBL" id="AMQM01006015">
    <property type="status" value="NOT_ANNOTATED_CDS"/>
    <property type="molecule type" value="Genomic_DNA"/>
</dbReference>
<keyword evidence="5" id="KW-1185">Reference proteome</keyword>
<comment type="similarity">
    <text evidence="1">Belongs to the Arpin family.</text>
</comment>
<reference evidence="5" key="1">
    <citation type="submission" date="2012-12" db="EMBL/GenBank/DDBJ databases">
        <authorList>
            <person name="Hellsten U."/>
            <person name="Grimwood J."/>
            <person name="Chapman J.A."/>
            <person name="Shapiro H."/>
            <person name="Aerts A."/>
            <person name="Otillar R.P."/>
            <person name="Terry A.Y."/>
            <person name="Boore J.L."/>
            <person name="Simakov O."/>
            <person name="Marletaz F."/>
            <person name="Cho S.-J."/>
            <person name="Edsinger-Gonzales E."/>
            <person name="Havlak P."/>
            <person name="Kuo D.-H."/>
            <person name="Larsson T."/>
            <person name="Lv J."/>
            <person name="Arendt D."/>
            <person name="Savage R."/>
            <person name="Osoegawa K."/>
            <person name="de Jong P."/>
            <person name="Lindberg D.R."/>
            <person name="Seaver E.C."/>
            <person name="Weisblat D.A."/>
            <person name="Putnam N.H."/>
            <person name="Grigoriev I.V."/>
            <person name="Rokhsar D.S."/>
        </authorList>
    </citation>
    <scope>NUCLEOTIDE SEQUENCE</scope>
</reference>
<dbReference type="InterPro" id="IPR018889">
    <property type="entry name" value="Arpin"/>
</dbReference>
<dbReference type="GeneID" id="20206180"/>
<reference evidence="4" key="3">
    <citation type="submission" date="2015-06" db="UniProtKB">
        <authorList>
            <consortium name="EnsemblMetazoa"/>
        </authorList>
    </citation>
    <scope>IDENTIFICATION</scope>
</reference>
<reference evidence="3 5" key="2">
    <citation type="journal article" date="2013" name="Nature">
        <title>Insights into bilaterian evolution from three spiralian genomes.</title>
        <authorList>
            <person name="Simakov O."/>
            <person name="Marletaz F."/>
            <person name="Cho S.J."/>
            <person name="Edsinger-Gonzales E."/>
            <person name="Havlak P."/>
            <person name="Hellsten U."/>
            <person name="Kuo D.H."/>
            <person name="Larsson T."/>
            <person name="Lv J."/>
            <person name="Arendt D."/>
            <person name="Savage R."/>
            <person name="Osoegawa K."/>
            <person name="de Jong P."/>
            <person name="Grimwood J."/>
            <person name="Chapman J.A."/>
            <person name="Shapiro H."/>
            <person name="Aerts A."/>
            <person name="Otillar R.P."/>
            <person name="Terry A.Y."/>
            <person name="Boore J.L."/>
            <person name="Grigoriev I.V."/>
            <person name="Lindberg D.R."/>
            <person name="Seaver E.C."/>
            <person name="Weisblat D.A."/>
            <person name="Putnam N.H."/>
            <person name="Rokhsar D.S."/>
        </authorList>
    </citation>
    <scope>NUCLEOTIDE SEQUENCE</scope>
</reference>
<accession>T1FBI1</accession>
<dbReference type="Pfam" id="PF10574">
    <property type="entry name" value="UPF0552"/>
    <property type="match status" value="1"/>
</dbReference>
<proteinExistence type="inferred from homology"/>
<protein>
    <recommendedName>
        <fullName evidence="2">Arpin</fullName>
    </recommendedName>
</protein>
<dbReference type="AlphaFoldDB" id="T1FBI1"/>
<dbReference type="Proteomes" id="UP000015101">
    <property type="component" value="Unassembled WGS sequence"/>
</dbReference>
<dbReference type="RefSeq" id="XP_009023782.1">
    <property type="nucleotide sequence ID" value="XM_009025534.1"/>
</dbReference>
<dbReference type="STRING" id="6412.T1FBI1"/>
<dbReference type="PANTHER" id="PTHR31199">
    <property type="entry name" value="ARPIN"/>
    <property type="match status" value="1"/>
</dbReference>
<evidence type="ECO:0000256" key="1">
    <source>
        <dbReference type="ARBA" id="ARBA00008453"/>
    </source>
</evidence>
<dbReference type="HOGENOM" id="CLU_106544_0_0_1"/>
<evidence type="ECO:0000313" key="5">
    <source>
        <dbReference type="Proteomes" id="UP000015101"/>
    </source>
</evidence>
<evidence type="ECO:0000256" key="2">
    <source>
        <dbReference type="ARBA" id="ARBA00019314"/>
    </source>
</evidence>
<dbReference type="CTD" id="20206180"/>
<dbReference type="InParanoid" id="T1FBI1"/>
<dbReference type="EnsemblMetazoa" id="HelroT177326">
    <property type="protein sequence ID" value="HelroP177326"/>
    <property type="gene ID" value="HelroG177326"/>
</dbReference>